<dbReference type="Proteomes" id="UP001207654">
    <property type="component" value="Unassembled WGS sequence"/>
</dbReference>
<reference evidence="1 2" key="1">
    <citation type="submission" date="2022-11" db="EMBL/GenBank/DDBJ databases">
        <title>Minimal conservation of predation-associated metabolite biosynthetic gene clusters underscores biosynthetic potential of Myxococcota including descriptions for ten novel species: Archangium lansinium sp. nov., Myxococcus landrumus sp. nov., Nannocystis bai.</title>
        <authorList>
            <person name="Ahearne A."/>
            <person name="Stevens C."/>
            <person name="Phillips K."/>
        </authorList>
    </citation>
    <scope>NUCLEOTIDE SEQUENCE [LARGE SCALE GENOMIC DNA]</scope>
    <source>
        <strain evidence="1 2">MIWBW</strain>
    </source>
</reference>
<accession>A0ABT4AQ74</accession>
<dbReference type="EMBL" id="JAPNKA010000001">
    <property type="protein sequence ID" value="MCY1082927.1"/>
    <property type="molecule type" value="Genomic_DNA"/>
</dbReference>
<dbReference type="SUPFAM" id="SSF103032">
    <property type="entry name" value="Hypothetical protein YwqG"/>
    <property type="match status" value="1"/>
</dbReference>
<evidence type="ECO:0008006" key="3">
    <source>
        <dbReference type="Google" id="ProtNLM"/>
    </source>
</evidence>
<dbReference type="RefSeq" id="WP_267541479.1">
    <property type="nucleotide sequence ID" value="NZ_JAPNKA010000001.1"/>
</dbReference>
<gene>
    <name evidence="1" type="ORF">OV287_51595</name>
</gene>
<protein>
    <recommendedName>
        <fullName evidence="3">DUF1963 domain-containing protein</fullName>
    </recommendedName>
</protein>
<proteinExistence type="predicted"/>
<dbReference type="InterPro" id="IPR035948">
    <property type="entry name" value="YwqG-like_sf"/>
</dbReference>
<dbReference type="Gene3D" id="2.30.320.10">
    <property type="entry name" value="YwqG-like"/>
    <property type="match status" value="1"/>
</dbReference>
<keyword evidence="2" id="KW-1185">Reference proteome</keyword>
<evidence type="ECO:0000313" key="2">
    <source>
        <dbReference type="Proteomes" id="UP001207654"/>
    </source>
</evidence>
<evidence type="ECO:0000313" key="1">
    <source>
        <dbReference type="EMBL" id="MCY1082927.1"/>
    </source>
</evidence>
<organism evidence="1 2">
    <name type="scientific">Archangium lansingense</name>
    <dbReference type="NCBI Taxonomy" id="2995310"/>
    <lineage>
        <taxon>Bacteria</taxon>
        <taxon>Pseudomonadati</taxon>
        <taxon>Myxococcota</taxon>
        <taxon>Myxococcia</taxon>
        <taxon>Myxococcales</taxon>
        <taxon>Cystobacterineae</taxon>
        <taxon>Archangiaceae</taxon>
        <taxon>Archangium</taxon>
    </lineage>
</organism>
<name>A0ABT4AQ74_9BACT</name>
<comment type="caution">
    <text evidence="1">The sequence shown here is derived from an EMBL/GenBank/DDBJ whole genome shotgun (WGS) entry which is preliminary data.</text>
</comment>
<sequence length="223" mass="23538">MADLSPLWALVPGISSGRSETGSGVPLAKVGGVPEPVGVLRWPVCAACGEPMRFLFQLPHVPGRLDLAPYAAVYVFQCENPDTACERWDPHAGANAVVAVESGAASLEGTRPTGVPYAEWNLGLALAEEDTEALSVDVNEATDEQLAALDRALEEAPESKVGGVAGWVNGDATPECCGEPMRFVAQLAAMPFGLAFGDNGRGYLFRCRRGECGTPFRFTWQGA</sequence>